<keyword evidence="1" id="KW-0472">Membrane</keyword>
<dbReference type="EMBL" id="CP021056">
    <property type="protein sequence ID" value="QXE23390.1"/>
    <property type="molecule type" value="Genomic_DNA"/>
</dbReference>
<gene>
    <name evidence="2" type="ORF">B6N60_02080</name>
</gene>
<dbReference type="Proteomes" id="UP000683511">
    <property type="component" value="Chromosome"/>
</dbReference>
<evidence type="ECO:0000313" key="3">
    <source>
        <dbReference type="Proteomes" id="UP000683511"/>
    </source>
</evidence>
<sequence>MIMFRRNLRKKSIYRTQWEKNNPKGIAYLSSKIQNPTWYYPLIAAFLVALLGHSAIEQNANKRTNMTFASTQPLDKSNKATAMKVVATENNLDEKKALDAVWKLPQVRRKAREIERLSRGTIRVAAAVDSSPTEDAPYYVVKVFENHPDKSTHTIYWFRVLNPSGVILALDIVQNQYISLEQWKPDAR</sequence>
<feature type="transmembrane region" description="Helical" evidence="1">
    <location>
        <begin position="38"/>
        <end position="56"/>
    </location>
</feature>
<keyword evidence="1" id="KW-1133">Transmembrane helix</keyword>
<dbReference type="KEGG" id="rsin:B6N60_02080"/>
<organism evidence="2 3">
    <name type="scientific">Richelia sinica FACHB-800</name>
    <dbReference type="NCBI Taxonomy" id="1357546"/>
    <lineage>
        <taxon>Bacteria</taxon>
        <taxon>Bacillati</taxon>
        <taxon>Cyanobacteriota</taxon>
        <taxon>Cyanophyceae</taxon>
        <taxon>Nostocales</taxon>
        <taxon>Nostocaceae</taxon>
        <taxon>Richelia</taxon>
    </lineage>
</organism>
<evidence type="ECO:0000313" key="2">
    <source>
        <dbReference type="EMBL" id="QXE23390.1"/>
    </source>
</evidence>
<proteinExistence type="predicted"/>
<evidence type="ECO:0000256" key="1">
    <source>
        <dbReference type="SAM" id="Phobius"/>
    </source>
</evidence>
<reference evidence="2" key="1">
    <citation type="submission" date="2017-04" db="EMBL/GenBank/DDBJ databases">
        <title>Genome deletions in a multicellular cyanobacterial endosymbiont for morphological adaptation in marine diatoms.</title>
        <authorList>
            <person name="Wang Y."/>
            <person name="Gao H."/>
            <person name="Li R."/>
            <person name="Xu X."/>
        </authorList>
    </citation>
    <scope>NUCLEOTIDE SEQUENCE</scope>
    <source>
        <strain evidence="2">FACHB 800</strain>
    </source>
</reference>
<keyword evidence="1" id="KW-0812">Transmembrane</keyword>
<dbReference type="AlphaFoldDB" id="A0A975T7L2"/>
<accession>A0A975T7L2</accession>
<protein>
    <submittedName>
        <fullName evidence="2">Uncharacterized protein</fullName>
    </submittedName>
</protein>
<name>A0A975T7L2_9NOST</name>
<keyword evidence="3" id="KW-1185">Reference proteome</keyword>